<dbReference type="Gene3D" id="3.90.76.10">
    <property type="entry name" value="Dipeptide-binding Protein, Domain 1"/>
    <property type="match status" value="1"/>
</dbReference>
<dbReference type="Gene3D" id="3.10.105.10">
    <property type="entry name" value="Dipeptide-binding Protein, Domain 3"/>
    <property type="match status" value="1"/>
</dbReference>
<evidence type="ECO:0000313" key="6">
    <source>
        <dbReference type="Proteomes" id="UP000236884"/>
    </source>
</evidence>
<dbReference type="GO" id="GO:1904680">
    <property type="term" value="F:peptide transmembrane transporter activity"/>
    <property type="evidence" value="ECO:0007669"/>
    <property type="project" value="TreeGrafter"/>
</dbReference>
<dbReference type="InterPro" id="IPR030678">
    <property type="entry name" value="Peptide/Ni-bd"/>
</dbReference>
<name>A0A0S3PYI1_9BRAD</name>
<dbReference type="SUPFAM" id="SSF53850">
    <property type="entry name" value="Periplasmic binding protein-like II"/>
    <property type="match status" value="1"/>
</dbReference>
<dbReference type="OrthoDB" id="9803988at2"/>
<dbReference type="InterPro" id="IPR039424">
    <property type="entry name" value="SBP_5"/>
</dbReference>
<feature type="chain" id="PRO_5006615914" evidence="3">
    <location>
        <begin position="25"/>
        <end position="530"/>
    </location>
</feature>
<dbReference type="PANTHER" id="PTHR30290">
    <property type="entry name" value="PERIPLASMIC BINDING COMPONENT OF ABC TRANSPORTER"/>
    <property type="match status" value="1"/>
</dbReference>
<keyword evidence="6" id="KW-1185">Reference proteome</keyword>
<dbReference type="KEGG" id="vgo:GJW-30_1_03532"/>
<evidence type="ECO:0000259" key="4">
    <source>
        <dbReference type="Pfam" id="PF00496"/>
    </source>
</evidence>
<dbReference type="CDD" id="cd08495">
    <property type="entry name" value="PBP2_NikA_DppA_OppA_like_8"/>
    <property type="match status" value="1"/>
</dbReference>
<comment type="subcellular location">
    <subcellularLocation>
        <location evidence="1">Periplasm</location>
    </subcellularLocation>
</comment>
<dbReference type="InterPro" id="IPR000914">
    <property type="entry name" value="SBP_5_dom"/>
</dbReference>
<feature type="domain" description="Solute-binding protein family 5" evidence="4">
    <location>
        <begin position="75"/>
        <end position="407"/>
    </location>
</feature>
<organism evidence="5 6">
    <name type="scientific">Variibacter gotjawalensis</name>
    <dbReference type="NCBI Taxonomy" id="1333996"/>
    <lineage>
        <taxon>Bacteria</taxon>
        <taxon>Pseudomonadati</taxon>
        <taxon>Pseudomonadota</taxon>
        <taxon>Alphaproteobacteria</taxon>
        <taxon>Hyphomicrobiales</taxon>
        <taxon>Nitrobacteraceae</taxon>
        <taxon>Variibacter</taxon>
    </lineage>
</organism>
<keyword evidence="3" id="KW-0732">Signal</keyword>
<accession>A0A0S3PYI1</accession>
<proteinExistence type="inferred from homology"/>
<dbReference type="RefSeq" id="WP_096358900.1">
    <property type="nucleotide sequence ID" value="NZ_AP014946.1"/>
</dbReference>
<dbReference type="GO" id="GO:0043190">
    <property type="term" value="C:ATP-binding cassette (ABC) transporter complex"/>
    <property type="evidence" value="ECO:0007669"/>
    <property type="project" value="InterPro"/>
</dbReference>
<reference evidence="5 6" key="1">
    <citation type="submission" date="2015-08" db="EMBL/GenBank/DDBJ databases">
        <title>Investigation of the bacterial diversity of lava forest soil.</title>
        <authorList>
            <person name="Lee J.S."/>
        </authorList>
    </citation>
    <scope>NUCLEOTIDE SEQUENCE [LARGE SCALE GENOMIC DNA]</scope>
    <source>
        <strain evidence="5 6">GJW-30</strain>
    </source>
</reference>
<evidence type="ECO:0000256" key="3">
    <source>
        <dbReference type="SAM" id="SignalP"/>
    </source>
</evidence>
<feature type="signal peptide" evidence="3">
    <location>
        <begin position="1"/>
        <end position="24"/>
    </location>
</feature>
<dbReference type="PANTHER" id="PTHR30290:SF83">
    <property type="entry name" value="ABC TRANSPORTER SUBSTRATE-BINDING PROTEIN"/>
    <property type="match status" value="1"/>
</dbReference>
<sequence>MRQVRRLGLLLALGLGLVAPRAQAEAPLRIGISLSDIPRMWGAPDGGFEGLRFGGYLVFEGLTAWDLSSADKQGKIIPGLAESWSVDEANPKRWTFKLREAKFHDGSPFNADAAVWNFDAIYNNKAPQYDASRSGLARYRAASVVSYGKIDDRTIFVETNQPNGFLPYELSTILFSSPARFTEFGGDWTKFASKPSGTGPYKVRELTPRTRLDLEAFAGYWNPNRVPKTKQTSLVPIPDPTARVAALRSGQVDLVETLPPDAIDSLKAAGFKVVTNITPHTWLWRFNFDPAGPVADVRVRRAINLAIDREGIATMLNKTAVPAKGFATPDANWFGKPKFELKYDPAAAKKLLAEAGYGPSKPVDIRVIIASSGGGQMIPLPMNEAIQENLKDVGVNVQFDVVDFSTIIGYLRGGAKQPVQKAASGLNVAMPVQEPTAGLIMHDSQLIAPNGSNWGYYNNPEADTAIRAARNEFDLDKQMLLLARVNEILVDDAAALLVVHDLNPRGLSAKVKGFVQARNWFQDYTAIKMD</sequence>
<dbReference type="Gene3D" id="3.40.190.10">
    <property type="entry name" value="Periplasmic binding protein-like II"/>
    <property type="match status" value="1"/>
</dbReference>
<dbReference type="Pfam" id="PF00496">
    <property type="entry name" value="SBP_bac_5"/>
    <property type="match status" value="1"/>
</dbReference>
<protein>
    <submittedName>
        <fullName evidence="5">Periplasmic dipeptide transport protein</fullName>
    </submittedName>
</protein>
<evidence type="ECO:0000256" key="2">
    <source>
        <dbReference type="ARBA" id="ARBA00005695"/>
    </source>
</evidence>
<dbReference type="Proteomes" id="UP000236884">
    <property type="component" value="Chromosome"/>
</dbReference>
<dbReference type="AlphaFoldDB" id="A0A0S3PYI1"/>
<evidence type="ECO:0000313" key="5">
    <source>
        <dbReference type="EMBL" id="BAT60982.1"/>
    </source>
</evidence>
<gene>
    <name evidence="5" type="primary">dppA_3</name>
    <name evidence="5" type="ORF">GJW-30_1_03532</name>
</gene>
<dbReference type="GO" id="GO:0030288">
    <property type="term" value="C:outer membrane-bounded periplasmic space"/>
    <property type="evidence" value="ECO:0007669"/>
    <property type="project" value="UniProtKB-ARBA"/>
</dbReference>
<evidence type="ECO:0000256" key="1">
    <source>
        <dbReference type="ARBA" id="ARBA00004418"/>
    </source>
</evidence>
<dbReference type="EMBL" id="AP014946">
    <property type="protein sequence ID" value="BAT60982.1"/>
    <property type="molecule type" value="Genomic_DNA"/>
</dbReference>
<dbReference type="PIRSF" id="PIRSF002741">
    <property type="entry name" value="MppA"/>
    <property type="match status" value="1"/>
</dbReference>
<comment type="similarity">
    <text evidence="2">Belongs to the bacterial solute-binding protein 5 family.</text>
</comment>
<dbReference type="GO" id="GO:0015833">
    <property type="term" value="P:peptide transport"/>
    <property type="evidence" value="ECO:0007669"/>
    <property type="project" value="TreeGrafter"/>
</dbReference>